<reference evidence="1" key="1">
    <citation type="submission" date="2018-02" db="EMBL/GenBank/DDBJ databases">
        <title>Rhizophora mucronata_Transcriptome.</title>
        <authorList>
            <person name="Meera S.P."/>
            <person name="Sreeshan A."/>
            <person name="Augustine A."/>
        </authorList>
    </citation>
    <scope>NUCLEOTIDE SEQUENCE</scope>
    <source>
        <tissue evidence="1">Leaf</tissue>
    </source>
</reference>
<dbReference type="EMBL" id="GGEC01038943">
    <property type="protein sequence ID" value="MBX19427.1"/>
    <property type="molecule type" value="Transcribed_RNA"/>
</dbReference>
<accession>A0A2P2LN95</accession>
<dbReference type="AlphaFoldDB" id="A0A2P2LN95"/>
<organism evidence="1">
    <name type="scientific">Rhizophora mucronata</name>
    <name type="common">Asiatic mangrove</name>
    <dbReference type="NCBI Taxonomy" id="61149"/>
    <lineage>
        <taxon>Eukaryota</taxon>
        <taxon>Viridiplantae</taxon>
        <taxon>Streptophyta</taxon>
        <taxon>Embryophyta</taxon>
        <taxon>Tracheophyta</taxon>
        <taxon>Spermatophyta</taxon>
        <taxon>Magnoliopsida</taxon>
        <taxon>eudicotyledons</taxon>
        <taxon>Gunneridae</taxon>
        <taxon>Pentapetalae</taxon>
        <taxon>rosids</taxon>
        <taxon>fabids</taxon>
        <taxon>Malpighiales</taxon>
        <taxon>Rhizophoraceae</taxon>
        <taxon>Rhizophora</taxon>
    </lineage>
</organism>
<proteinExistence type="predicted"/>
<sequence>MLYGMVIPNQQLHLTWNSLRGMASHLRLNSEVQIIKSTSDALFLSKFT</sequence>
<evidence type="ECO:0000313" key="1">
    <source>
        <dbReference type="EMBL" id="MBX19427.1"/>
    </source>
</evidence>
<protein>
    <submittedName>
        <fullName evidence="1">Uncharacterized protein</fullName>
    </submittedName>
</protein>
<name>A0A2P2LN95_RHIMU</name>